<reference evidence="12 13" key="1">
    <citation type="submission" date="2020-02" db="EMBL/GenBank/DDBJ databases">
        <title>Aliifodinibius halophilus 2W32, complete genome.</title>
        <authorList>
            <person name="Li Y."/>
            <person name="Wu S."/>
        </authorList>
    </citation>
    <scope>NUCLEOTIDE SEQUENCE [LARGE SCALE GENOMIC DNA]</scope>
    <source>
        <strain evidence="12 13">2W32</strain>
    </source>
</reference>
<dbReference type="PANTHER" id="PTHR28259:SF1">
    <property type="entry name" value="FLUORIDE EXPORT PROTEIN 1-RELATED"/>
    <property type="match status" value="1"/>
</dbReference>
<evidence type="ECO:0000256" key="9">
    <source>
        <dbReference type="ARBA" id="ARBA00035120"/>
    </source>
</evidence>
<proteinExistence type="inferred from homology"/>
<keyword evidence="5 11" id="KW-1133">Transmembrane helix</keyword>
<evidence type="ECO:0000256" key="6">
    <source>
        <dbReference type="ARBA" id="ARBA00023065"/>
    </source>
</evidence>
<dbReference type="GO" id="GO:0046872">
    <property type="term" value="F:metal ion binding"/>
    <property type="evidence" value="ECO:0007669"/>
    <property type="project" value="UniProtKB-KW"/>
</dbReference>
<feature type="transmembrane region" description="Helical" evidence="11">
    <location>
        <begin position="67"/>
        <end position="88"/>
    </location>
</feature>
<dbReference type="AlphaFoldDB" id="A0A6M1T127"/>
<evidence type="ECO:0000256" key="3">
    <source>
        <dbReference type="ARBA" id="ARBA00022519"/>
    </source>
</evidence>
<keyword evidence="11" id="KW-0479">Metal-binding</keyword>
<evidence type="ECO:0000256" key="11">
    <source>
        <dbReference type="HAMAP-Rule" id="MF_00454"/>
    </source>
</evidence>
<dbReference type="Pfam" id="PF02537">
    <property type="entry name" value="CRCB"/>
    <property type="match status" value="1"/>
</dbReference>
<feature type="transmembrane region" description="Helical" evidence="11">
    <location>
        <begin position="34"/>
        <end position="55"/>
    </location>
</feature>
<comment type="catalytic activity">
    <reaction evidence="10">
        <text>fluoride(in) = fluoride(out)</text>
        <dbReference type="Rhea" id="RHEA:76159"/>
        <dbReference type="ChEBI" id="CHEBI:17051"/>
    </reaction>
    <physiologicalReaction direction="left-to-right" evidence="10">
        <dbReference type="Rhea" id="RHEA:76160"/>
    </physiologicalReaction>
</comment>
<comment type="function">
    <text evidence="11">Fluoride-specific ion channel. Important for reducing fluoride concentration in the cell, thus reducing its toxicity.</text>
</comment>
<evidence type="ECO:0000256" key="4">
    <source>
        <dbReference type="ARBA" id="ARBA00022692"/>
    </source>
</evidence>
<evidence type="ECO:0000256" key="10">
    <source>
        <dbReference type="ARBA" id="ARBA00035585"/>
    </source>
</evidence>
<feature type="transmembrane region" description="Helical" evidence="11">
    <location>
        <begin position="5"/>
        <end position="22"/>
    </location>
</feature>
<feature type="transmembrane region" description="Helical" evidence="11">
    <location>
        <begin position="100"/>
        <end position="121"/>
    </location>
</feature>
<keyword evidence="6 11" id="KW-0406">Ion transport</keyword>
<comment type="activity regulation">
    <text evidence="11">Na(+) is not transported, but it plays an essential structural role and its presence is essential for fluoride channel function.</text>
</comment>
<gene>
    <name evidence="11 12" type="primary">crcB</name>
    <name evidence="11" type="synonym">fluC</name>
    <name evidence="12" type="ORF">G3569_04780</name>
</gene>
<keyword evidence="8 11" id="KW-0407">Ion channel</keyword>
<dbReference type="GO" id="GO:0140114">
    <property type="term" value="P:cellular detoxification of fluoride"/>
    <property type="evidence" value="ECO:0007669"/>
    <property type="project" value="UniProtKB-UniRule"/>
</dbReference>
<feature type="binding site" evidence="11">
    <location>
        <position position="75"/>
    </location>
    <ligand>
        <name>Na(+)</name>
        <dbReference type="ChEBI" id="CHEBI:29101"/>
        <note>structural</note>
    </ligand>
</feature>
<comment type="subcellular location">
    <subcellularLocation>
        <location evidence="1 11">Cell membrane</location>
        <topology evidence="1 11">Multi-pass membrane protein</topology>
    </subcellularLocation>
</comment>
<comment type="similarity">
    <text evidence="9 11">Belongs to the fluoride channel Fluc/FEX (TC 1.A.43) family.</text>
</comment>
<organism evidence="12 13">
    <name type="scientific">Fodinibius halophilus</name>
    <dbReference type="NCBI Taxonomy" id="1736908"/>
    <lineage>
        <taxon>Bacteria</taxon>
        <taxon>Pseudomonadati</taxon>
        <taxon>Balneolota</taxon>
        <taxon>Balneolia</taxon>
        <taxon>Balneolales</taxon>
        <taxon>Balneolaceae</taxon>
        <taxon>Fodinibius</taxon>
    </lineage>
</organism>
<evidence type="ECO:0000256" key="1">
    <source>
        <dbReference type="ARBA" id="ARBA00004651"/>
    </source>
</evidence>
<dbReference type="PANTHER" id="PTHR28259">
    <property type="entry name" value="FLUORIDE EXPORT PROTEIN 1-RELATED"/>
    <property type="match status" value="1"/>
</dbReference>
<feature type="binding site" evidence="11">
    <location>
        <position position="78"/>
    </location>
    <ligand>
        <name>Na(+)</name>
        <dbReference type="ChEBI" id="CHEBI:29101"/>
        <note>structural</note>
    </ligand>
</feature>
<dbReference type="RefSeq" id="WP_165266621.1">
    <property type="nucleotide sequence ID" value="NZ_JAALLS010000004.1"/>
</dbReference>
<dbReference type="Proteomes" id="UP000479132">
    <property type="component" value="Unassembled WGS sequence"/>
</dbReference>
<keyword evidence="11" id="KW-0813">Transport</keyword>
<protein>
    <recommendedName>
        <fullName evidence="11">Fluoride-specific ion channel FluC</fullName>
    </recommendedName>
</protein>
<keyword evidence="11" id="KW-0915">Sodium</keyword>
<keyword evidence="7 11" id="KW-0472">Membrane</keyword>
<evidence type="ECO:0000313" key="12">
    <source>
        <dbReference type="EMBL" id="NGP87659.1"/>
    </source>
</evidence>
<keyword evidence="3" id="KW-0997">Cell inner membrane</keyword>
<evidence type="ECO:0000256" key="7">
    <source>
        <dbReference type="ARBA" id="ARBA00023136"/>
    </source>
</evidence>
<dbReference type="HAMAP" id="MF_00454">
    <property type="entry name" value="FluC"/>
    <property type="match status" value="1"/>
</dbReference>
<sequence length="123" mass="13449">MFQSILMVGVGGFAGSILRYLISYYINIYSSSQFPLGTFVVNLAGSFLIGIIIAASLNENMSQQTRLLLATGFCGGFTTFSSFSYEFFSLLQNEHTGYAFLYAGASFALGLFFVWMGFSLIKG</sequence>
<comment type="caution">
    <text evidence="12">The sequence shown here is derived from an EMBL/GenBank/DDBJ whole genome shotgun (WGS) entry which is preliminary data.</text>
</comment>
<evidence type="ECO:0000313" key="13">
    <source>
        <dbReference type="Proteomes" id="UP000479132"/>
    </source>
</evidence>
<dbReference type="NCBIfam" id="TIGR00494">
    <property type="entry name" value="crcB"/>
    <property type="match status" value="1"/>
</dbReference>
<accession>A0A6M1T127</accession>
<dbReference type="GO" id="GO:0005886">
    <property type="term" value="C:plasma membrane"/>
    <property type="evidence" value="ECO:0007669"/>
    <property type="project" value="UniProtKB-SubCell"/>
</dbReference>
<dbReference type="EMBL" id="JAALLS010000004">
    <property type="protein sequence ID" value="NGP87659.1"/>
    <property type="molecule type" value="Genomic_DNA"/>
</dbReference>
<dbReference type="GO" id="GO:0062054">
    <property type="term" value="F:fluoride channel activity"/>
    <property type="evidence" value="ECO:0007669"/>
    <property type="project" value="UniProtKB-UniRule"/>
</dbReference>
<keyword evidence="2 11" id="KW-1003">Cell membrane</keyword>
<evidence type="ECO:0000256" key="2">
    <source>
        <dbReference type="ARBA" id="ARBA00022475"/>
    </source>
</evidence>
<keyword evidence="4 11" id="KW-0812">Transmembrane</keyword>
<name>A0A6M1T127_9BACT</name>
<evidence type="ECO:0000256" key="5">
    <source>
        <dbReference type="ARBA" id="ARBA00022989"/>
    </source>
</evidence>
<dbReference type="InterPro" id="IPR003691">
    <property type="entry name" value="FluC"/>
</dbReference>
<keyword evidence="13" id="KW-1185">Reference proteome</keyword>
<evidence type="ECO:0000256" key="8">
    <source>
        <dbReference type="ARBA" id="ARBA00023303"/>
    </source>
</evidence>